<protein>
    <submittedName>
        <fullName evidence="1">Uncharacterized protein</fullName>
    </submittedName>
</protein>
<name>A0ACB0ZDH2_MELEN</name>
<proteinExistence type="predicted"/>
<dbReference type="EMBL" id="CAVMJV010000031">
    <property type="protein sequence ID" value="CAK5077004.1"/>
    <property type="molecule type" value="Genomic_DNA"/>
</dbReference>
<dbReference type="Proteomes" id="UP001497535">
    <property type="component" value="Unassembled WGS sequence"/>
</dbReference>
<sequence>MCEDERKKVAFSDPIEAKTAGNRQQQSFWREERNGLLPVGVLEVELGADFEFCF</sequence>
<organism evidence="1 2">
    <name type="scientific">Meloidogyne enterolobii</name>
    <name type="common">Root-knot nematode worm</name>
    <name type="synonym">Meloidogyne mayaguensis</name>
    <dbReference type="NCBI Taxonomy" id="390850"/>
    <lineage>
        <taxon>Eukaryota</taxon>
        <taxon>Metazoa</taxon>
        <taxon>Ecdysozoa</taxon>
        <taxon>Nematoda</taxon>
        <taxon>Chromadorea</taxon>
        <taxon>Rhabditida</taxon>
        <taxon>Tylenchina</taxon>
        <taxon>Tylenchomorpha</taxon>
        <taxon>Tylenchoidea</taxon>
        <taxon>Meloidogynidae</taxon>
        <taxon>Meloidogyninae</taxon>
        <taxon>Meloidogyne</taxon>
    </lineage>
</organism>
<gene>
    <name evidence="1" type="ORF">MENTE1834_LOCUS23884</name>
</gene>
<keyword evidence="2" id="KW-1185">Reference proteome</keyword>
<evidence type="ECO:0000313" key="1">
    <source>
        <dbReference type="EMBL" id="CAK5077004.1"/>
    </source>
</evidence>
<reference evidence="1" key="1">
    <citation type="submission" date="2023-11" db="EMBL/GenBank/DDBJ databases">
        <authorList>
            <person name="Poullet M."/>
        </authorList>
    </citation>
    <scope>NUCLEOTIDE SEQUENCE</scope>
    <source>
        <strain evidence="1">E1834</strain>
    </source>
</reference>
<comment type="caution">
    <text evidence="1">The sequence shown here is derived from an EMBL/GenBank/DDBJ whole genome shotgun (WGS) entry which is preliminary data.</text>
</comment>
<accession>A0ACB0ZDH2</accession>
<evidence type="ECO:0000313" key="2">
    <source>
        <dbReference type="Proteomes" id="UP001497535"/>
    </source>
</evidence>